<sequence>MVSQHIDTVDALMAHYVAGSLPEPVRVLVECHLEMKSDNRSLVWDLECLAGEALENIELAAIDGRDGRLSKIFASAAPLPAPAFMSSGVFPASLRRFVGFDADGVPWKTKLPGFKEYSIDADGFEFSLMWIRPGRSLPAHTHKGMELTLVLDGAFSDGRARFGPGDISVADETVDHRPVAEKDRPCIALSVLDAPIKLTGSFRQMLGDLIG</sequence>
<gene>
    <name evidence="2" type="ORF">FZ934_05410</name>
</gene>
<dbReference type="Gene3D" id="2.60.120.10">
    <property type="entry name" value="Jelly Rolls"/>
    <property type="match status" value="1"/>
</dbReference>
<feature type="domain" description="ChrR-like cupin" evidence="1">
    <location>
        <begin position="125"/>
        <end position="188"/>
    </location>
</feature>
<evidence type="ECO:0000259" key="1">
    <source>
        <dbReference type="Pfam" id="PF12973"/>
    </source>
</evidence>
<dbReference type="InterPro" id="IPR041916">
    <property type="entry name" value="Anti_sigma_zinc_sf"/>
</dbReference>
<name>A0A5Q0C8E2_9HYPH</name>
<organism evidence="2 3">
    <name type="scientific">Rhizobium grahamii</name>
    <dbReference type="NCBI Taxonomy" id="1120045"/>
    <lineage>
        <taxon>Bacteria</taxon>
        <taxon>Pseudomonadati</taxon>
        <taxon>Pseudomonadota</taxon>
        <taxon>Alphaproteobacteria</taxon>
        <taxon>Hyphomicrobiales</taxon>
        <taxon>Rhizobiaceae</taxon>
        <taxon>Rhizobium/Agrobacterium group</taxon>
        <taxon>Rhizobium</taxon>
    </lineage>
</organism>
<dbReference type="AlphaFoldDB" id="A0A5Q0C8E2"/>
<dbReference type="EMBL" id="CP043498">
    <property type="protein sequence ID" value="QFY59919.1"/>
    <property type="molecule type" value="Genomic_DNA"/>
</dbReference>
<dbReference type="SUPFAM" id="SSF51182">
    <property type="entry name" value="RmlC-like cupins"/>
    <property type="match status" value="1"/>
</dbReference>
<dbReference type="Pfam" id="PF12973">
    <property type="entry name" value="Cupin_7"/>
    <property type="match status" value="1"/>
</dbReference>
<dbReference type="Proteomes" id="UP000326881">
    <property type="component" value="Chromosome"/>
</dbReference>
<dbReference type="InterPro" id="IPR025979">
    <property type="entry name" value="ChrR-like_cupin_dom"/>
</dbReference>
<accession>A0A5Q0C8E2</accession>
<proteinExistence type="predicted"/>
<evidence type="ECO:0000313" key="3">
    <source>
        <dbReference type="Proteomes" id="UP000326881"/>
    </source>
</evidence>
<protein>
    <submittedName>
        <fullName evidence="2">Cupin domain-containing protein</fullName>
    </submittedName>
</protein>
<reference evidence="2 3" key="1">
    <citation type="submission" date="2019-08" db="EMBL/GenBank/DDBJ databases">
        <title>Prosopis cineraria nodule microbiome.</title>
        <authorList>
            <person name="Ali R."/>
            <person name="Chaluvadi S.R."/>
            <person name="Wang X."/>
        </authorList>
    </citation>
    <scope>NUCLEOTIDE SEQUENCE [LARGE SCALE GENOMIC DNA]</scope>
    <source>
        <strain evidence="2 3">BG7</strain>
    </source>
</reference>
<dbReference type="KEGG" id="rgr:FZ934_05410"/>
<dbReference type="InterPro" id="IPR012807">
    <property type="entry name" value="Anti-sigma_ChrR"/>
</dbReference>
<dbReference type="OrthoDB" id="2988517at2"/>
<evidence type="ECO:0000313" key="2">
    <source>
        <dbReference type="EMBL" id="QFY59919.1"/>
    </source>
</evidence>
<dbReference type="NCBIfam" id="TIGR02451">
    <property type="entry name" value="anti_sig_ChrR"/>
    <property type="match status" value="1"/>
</dbReference>
<dbReference type="Gene3D" id="1.10.10.1320">
    <property type="entry name" value="Anti-sigma factor, zinc-finger domain"/>
    <property type="match status" value="1"/>
</dbReference>
<dbReference type="RefSeq" id="WP_153270220.1">
    <property type="nucleotide sequence ID" value="NZ_CP043498.1"/>
</dbReference>
<dbReference type="InterPro" id="IPR014710">
    <property type="entry name" value="RmlC-like_jellyroll"/>
</dbReference>
<dbReference type="CDD" id="cd20301">
    <property type="entry name" value="cupin_ChrR"/>
    <property type="match status" value="1"/>
</dbReference>
<dbReference type="InterPro" id="IPR011051">
    <property type="entry name" value="RmlC_Cupin_sf"/>
</dbReference>
<keyword evidence="3" id="KW-1185">Reference proteome</keyword>